<dbReference type="GO" id="GO:0001561">
    <property type="term" value="P:fatty acid alpha-oxidation"/>
    <property type="evidence" value="ECO:0007669"/>
    <property type="project" value="InterPro"/>
</dbReference>
<dbReference type="AlphaFoldDB" id="A0A381RYP8"/>
<gene>
    <name evidence="1" type="ORF">METZ01_LOCUS49829</name>
</gene>
<dbReference type="Pfam" id="PF05721">
    <property type="entry name" value="PhyH"/>
    <property type="match status" value="1"/>
</dbReference>
<dbReference type="EMBL" id="UINC01002465">
    <property type="protein sequence ID" value="SUZ96975.1"/>
    <property type="molecule type" value="Genomic_DNA"/>
</dbReference>
<dbReference type="GO" id="GO:0048244">
    <property type="term" value="F:phytanoyl-CoA dioxygenase activity"/>
    <property type="evidence" value="ECO:0007669"/>
    <property type="project" value="InterPro"/>
</dbReference>
<dbReference type="PANTHER" id="PTHR21308:SF8">
    <property type="entry name" value="PHYTANOYL-COA DIOXYGENASE FAMILY PROTEIN (AFU_ORTHOLOGUE AFUA_2G09620)"/>
    <property type="match status" value="1"/>
</dbReference>
<dbReference type="InterPro" id="IPR047128">
    <property type="entry name" value="PhyH"/>
</dbReference>
<dbReference type="Gene3D" id="2.60.120.620">
    <property type="entry name" value="q2cbj1_9rhob like domain"/>
    <property type="match status" value="1"/>
</dbReference>
<dbReference type="PANTHER" id="PTHR21308">
    <property type="entry name" value="PHYTANOYL-COA ALPHA-HYDROXYLASE"/>
    <property type="match status" value="1"/>
</dbReference>
<reference evidence="1" key="1">
    <citation type="submission" date="2018-05" db="EMBL/GenBank/DDBJ databases">
        <authorList>
            <person name="Lanie J.A."/>
            <person name="Ng W.-L."/>
            <person name="Kazmierczak K.M."/>
            <person name="Andrzejewski T.M."/>
            <person name="Davidsen T.M."/>
            <person name="Wayne K.J."/>
            <person name="Tettelin H."/>
            <person name="Glass J.I."/>
            <person name="Rusch D."/>
            <person name="Podicherti R."/>
            <person name="Tsui H.-C.T."/>
            <person name="Winkler M.E."/>
        </authorList>
    </citation>
    <scope>NUCLEOTIDE SEQUENCE</scope>
</reference>
<dbReference type="SUPFAM" id="SSF51197">
    <property type="entry name" value="Clavaminate synthase-like"/>
    <property type="match status" value="1"/>
</dbReference>
<feature type="non-terminal residue" evidence="1">
    <location>
        <position position="239"/>
    </location>
</feature>
<evidence type="ECO:0000313" key="1">
    <source>
        <dbReference type="EMBL" id="SUZ96975.1"/>
    </source>
</evidence>
<sequence>MQRHFFDVDDIKLSEFASLCSQTVSLEDYNFSSDIQQRVVIYEGDNIRSLISTPQALDLKTELHHCIKEGPGVVVVRQAFQDMKVIDRATEIFQEIIDEEKTSDQHRGDHFAKAGENERIWNALQKFCERDTEAFIDYYNNPVLCFVNEAWLGPFFQMTSQVNIVKPGGQAQKPHRDYHLGFQENSLVSEYPLSAQILSQFLTLQESVAHTDMDISSGSTMMLPFSHQYPLGYMAWRDS</sequence>
<evidence type="ECO:0008006" key="2">
    <source>
        <dbReference type="Google" id="ProtNLM"/>
    </source>
</evidence>
<dbReference type="InterPro" id="IPR008775">
    <property type="entry name" value="Phytyl_CoA_dOase-like"/>
</dbReference>
<organism evidence="1">
    <name type="scientific">marine metagenome</name>
    <dbReference type="NCBI Taxonomy" id="408172"/>
    <lineage>
        <taxon>unclassified sequences</taxon>
        <taxon>metagenomes</taxon>
        <taxon>ecological metagenomes</taxon>
    </lineage>
</organism>
<protein>
    <recommendedName>
        <fullName evidence="2">Phytanoyl-CoA dioxygenase</fullName>
    </recommendedName>
</protein>
<name>A0A381RYP8_9ZZZZ</name>
<accession>A0A381RYP8</accession>
<proteinExistence type="predicted"/>